<keyword evidence="1" id="KW-0812">Transmembrane</keyword>
<organism evidence="2 3">
    <name type="scientific">Williamwhitmania taraxaci</name>
    <dbReference type="NCBI Taxonomy" id="1640674"/>
    <lineage>
        <taxon>Bacteria</taxon>
        <taxon>Pseudomonadati</taxon>
        <taxon>Bacteroidota</taxon>
        <taxon>Bacteroidia</taxon>
        <taxon>Bacteroidales</taxon>
        <taxon>Williamwhitmaniaceae</taxon>
        <taxon>Williamwhitmania</taxon>
    </lineage>
</organism>
<dbReference type="EMBL" id="FMYP01000035">
    <property type="protein sequence ID" value="SDC53209.1"/>
    <property type="molecule type" value="Genomic_DNA"/>
</dbReference>
<dbReference type="Proteomes" id="UP000199452">
    <property type="component" value="Unassembled WGS sequence"/>
</dbReference>
<dbReference type="AlphaFoldDB" id="A0A1G6MCH2"/>
<gene>
    <name evidence="2" type="ORF">SAMN05216323_103537</name>
</gene>
<accession>A0A1G6MCH2</accession>
<name>A0A1G6MCH2_9BACT</name>
<evidence type="ECO:0000256" key="1">
    <source>
        <dbReference type="SAM" id="Phobius"/>
    </source>
</evidence>
<keyword evidence="1" id="KW-1133">Transmembrane helix</keyword>
<dbReference type="RefSeq" id="WP_170830071.1">
    <property type="nucleotide sequence ID" value="NZ_FMYP01000035.1"/>
</dbReference>
<feature type="transmembrane region" description="Helical" evidence="1">
    <location>
        <begin position="30"/>
        <end position="48"/>
    </location>
</feature>
<keyword evidence="3" id="KW-1185">Reference proteome</keyword>
<reference evidence="2 3" key="1">
    <citation type="submission" date="2016-09" db="EMBL/GenBank/DDBJ databases">
        <authorList>
            <person name="Capua I."/>
            <person name="De Benedictis P."/>
            <person name="Joannis T."/>
            <person name="Lombin L.H."/>
            <person name="Cattoli G."/>
        </authorList>
    </citation>
    <scope>NUCLEOTIDE SEQUENCE [LARGE SCALE GENOMIC DNA]</scope>
    <source>
        <strain evidence="2 3">A7P-90m</strain>
    </source>
</reference>
<feature type="transmembrane region" description="Helical" evidence="1">
    <location>
        <begin position="7"/>
        <end position="24"/>
    </location>
</feature>
<sequence length="55" mass="6270">MEQFMNFVGALVLIFIAIMLSIVLGPLYVLVAIGVAIFWMLILILEAYKKNHPKY</sequence>
<evidence type="ECO:0000313" key="2">
    <source>
        <dbReference type="EMBL" id="SDC53209.1"/>
    </source>
</evidence>
<keyword evidence="1" id="KW-0472">Membrane</keyword>
<evidence type="ECO:0000313" key="3">
    <source>
        <dbReference type="Proteomes" id="UP000199452"/>
    </source>
</evidence>
<proteinExistence type="predicted"/>
<protein>
    <submittedName>
        <fullName evidence="2">Uncharacterized protein</fullName>
    </submittedName>
</protein>
<dbReference type="STRING" id="1640674.SAMN05216323_103537"/>